<evidence type="ECO:0000259" key="4">
    <source>
        <dbReference type="SMART" id="SM00287"/>
    </source>
</evidence>
<dbReference type="PROSITE" id="PS50005">
    <property type="entry name" value="TPR"/>
    <property type="match status" value="1"/>
</dbReference>
<evidence type="ECO:0000256" key="3">
    <source>
        <dbReference type="SAM" id="SignalP"/>
    </source>
</evidence>
<dbReference type="SMART" id="SM00287">
    <property type="entry name" value="SH3b"/>
    <property type="match status" value="1"/>
</dbReference>
<feature type="repeat" description="TPR" evidence="1">
    <location>
        <begin position="54"/>
        <end position="87"/>
    </location>
</feature>
<protein>
    <recommendedName>
        <fullName evidence="4">SH3b domain-containing protein</fullName>
    </recommendedName>
</protein>
<evidence type="ECO:0000313" key="5">
    <source>
        <dbReference type="EMBL" id="MBE9662860.1"/>
    </source>
</evidence>
<keyword evidence="1" id="KW-0802">TPR repeat</keyword>
<dbReference type="EMBL" id="JADFFL010000004">
    <property type="protein sequence ID" value="MBE9662860.1"/>
    <property type="molecule type" value="Genomic_DNA"/>
</dbReference>
<sequence length="249" mass="27520">MKFKRILYLFLCLALPLLSFGSSTADGDALYAKAKYTEAKTAYQKLINDGYASASLYYNMGNASFKTGDIPTAIWYYEKAHKLSPADEDIAFNIRFANQRTADRIEARPELFLYRWWRGFVLSISLSALSILSVASILLASASLIYYLFTNSVTLKKTSFYSAIGLFVIGLVFIFMGNRQSAYFDAHKQAIIFSATSTVKSTPSELSKTLFLLHAGTKVNLLDAKGKKIKVGLANGTTGWIAAGDVKEI</sequence>
<feature type="signal peptide" evidence="3">
    <location>
        <begin position="1"/>
        <end position="25"/>
    </location>
</feature>
<dbReference type="Gene3D" id="1.25.40.10">
    <property type="entry name" value="Tetratricopeptide repeat domain"/>
    <property type="match status" value="1"/>
</dbReference>
<feature type="chain" id="PRO_5037572731" description="SH3b domain-containing protein" evidence="3">
    <location>
        <begin position="26"/>
        <end position="249"/>
    </location>
</feature>
<keyword evidence="3" id="KW-0732">Signal</keyword>
<dbReference type="SMART" id="SM00028">
    <property type="entry name" value="TPR"/>
    <property type="match status" value="1"/>
</dbReference>
<comment type="caution">
    <text evidence="5">The sequence shown here is derived from an EMBL/GenBank/DDBJ whole genome shotgun (WGS) entry which is preliminary data.</text>
</comment>
<dbReference type="InterPro" id="IPR019734">
    <property type="entry name" value="TPR_rpt"/>
</dbReference>
<dbReference type="RefSeq" id="WP_194112081.1">
    <property type="nucleotide sequence ID" value="NZ_JADFFL010000004.1"/>
</dbReference>
<dbReference type="Pfam" id="PF13181">
    <property type="entry name" value="TPR_8"/>
    <property type="match status" value="1"/>
</dbReference>
<feature type="transmembrane region" description="Helical" evidence="2">
    <location>
        <begin position="160"/>
        <end position="177"/>
    </location>
</feature>
<proteinExistence type="predicted"/>
<name>A0A929KYH0_9SPHI</name>
<feature type="domain" description="SH3b" evidence="4">
    <location>
        <begin position="187"/>
        <end position="249"/>
    </location>
</feature>
<organism evidence="5 6">
    <name type="scientific">Mucilaginibacter myungsuensis</name>
    <dbReference type="NCBI Taxonomy" id="649104"/>
    <lineage>
        <taxon>Bacteria</taxon>
        <taxon>Pseudomonadati</taxon>
        <taxon>Bacteroidota</taxon>
        <taxon>Sphingobacteriia</taxon>
        <taxon>Sphingobacteriales</taxon>
        <taxon>Sphingobacteriaceae</taxon>
        <taxon>Mucilaginibacter</taxon>
    </lineage>
</organism>
<evidence type="ECO:0000256" key="1">
    <source>
        <dbReference type="PROSITE-ProRule" id="PRU00339"/>
    </source>
</evidence>
<feature type="transmembrane region" description="Helical" evidence="2">
    <location>
        <begin position="120"/>
        <end position="148"/>
    </location>
</feature>
<keyword evidence="2" id="KW-0812">Transmembrane</keyword>
<dbReference type="Gene3D" id="2.30.30.40">
    <property type="entry name" value="SH3 Domains"/>
    <property type="match status" value="1"/>
</dbReference>
<keyword evidence="6" id="KW-1185">Reference proteome</keyword>
<keyword evidence="2" id="KW-0472">Membrane</keyword>
<dbReference type="Proteomes" id="UP000622475">
    <property type="component" value="Unassembled WGS sequence"/>
</dbReference>
<gene>
    <name evidence="5" type="ORF">IRJ16_13275</name>
</gene>
<dbReference type="InterPro" id="IPR011990">
    <property type="entry name" value="TPR-like_helical_dom_sf"/>
</dbReference>
<accession>A0A929KYH0</accession>
<reference evidence="5" key="1">
    <citation type="submission" date="2020-10" db="EMBL/GenBank/DDBJ databases">
        <title>Mucilaginibacter mali sp. nov., isolated from rhizosphere soil of apple orchard.</title>
        <authorList>
            <person name="Lee J.-S."/>
            <person name="Kim H.S."/>
            <person name="Kim J.-S."/>
        </authorList>
    </citation>
    <scope>NUCLEOTIDE SEQUENCE</scope>
    <source>
        <strain evidence="5">KCTC 22746</strain>
    </source>
</reference>
<evidence type="ECO:0000313" key="6">
    <source>
        <dbReference type="Proteomes" id="UP000622475"/>
    </source>
</evidence>
<dbReference type="SUPFAM" id="SSF48452">
    <property type="entry name" value="TPR-like"/>
    <property type="match status" value="1"/>
</dbReference>
<keyword evidence="2" id="KW-1133">Transmembrane helix</keyword>
<dbReference type="AlphaFoldDB" id="A0A929KYH0"/>
<evidence type="ECO:0000256" key="2">
    <source>
        <dbReference type="SAM" id="Phobius"/>
    </source>
</evidence>
<dbReference type="InterPro" id="IPR003646">
    <property type="entry name" value="SH3-like_bac-type"/>
</dbReference>